<dbReference type="Gene3D" id="3.10.450.50">
    <property type="match status" value="1"/>
</dbReference>
<evidence type="ECO:0000313" key="3">
    <source>
        <dbReference type="Proteomes" id="UP000561181"/>
    </source>
</evidence>
<protein>
    <submittedName>
        <fullName evidence="2">Phosphoribosyl-AMP cyclohydrolase</fullName>
    </submittedName>
</protein>
<dbReference type="Proteomes" id="UP000561181">
    <property type="component" value="Unassembled WGS sequence"/>
</dbReference>
<dbReference type="AlphaFoldDB" id="A0A848QL00"/>
<dbReference type="InterPro" id="IPR016878">
    <property type="entry name" value="MICAH-like"/>
</dbReference>
<sequence length="190" mass="20044">MKLKHLVLAAAAPLALAACGTPSDAEGTTDVATAEAGAPITAEEVAAAQTAWGEGIVAIGKVFTEEGDVKAAAEKHIADFYAYEGGDTVLFKPTLAAEDQFRGDADEALSYFIGTEGTEDKGFAIKPWTAVRWENEGTVTDGDSAMAMGNYYFTDTDGNDTKVEYTFGYVRAEDGSLKINLHHSSVPFSS</sequence>
<comment type="caution">
    <text evidence="2">The sequence shown here is derived from an EMBL/GenBank/DDBJ whole genome shotgun (WGS) entry which is preliminary data.</text>
</comment>
<evidence type="ECO:0000313" key="2">
    <source>
        <dbReference type="EMBL" id="NMW30865.1"/>
    </source>
</evidence>
<dbReference type="SUPFAM" id="SSF54427">
    <property type="entry name" value="NTF2-like"/>
    <property type="match status" value="1"/>
</dbReference>
<keyword evidence="1" id="KW-0732">Signal</keyword>
<name>A0A848QL00_9SPHN</name>
<gene>
    <name evidence="2" type="ORF">HKD42_02180</name>
</gene>
<evidence type="ECO:0000256" key="1">
    <source>
        <dbReference type="SAM" id="SignalP"/>
    </source>
</evidence>
<feature type="chain" id="PRO_5032909947" evidence="1">
    <location>
        <begin position="18"/>
        <end position="190"/>
    </location>
</feature>
<dbReference type="GO" id="GO:0016787">
    <property type="term" value="F:hydrolase activity"/>
    <property type="evidence" value="ECO:0007669"/>
    <property type="project" value="UniProtKB-KW"/>
</dbReference>
<dbReference type="InterPro" id="IPR032710">
    <property type="entry name" value="NTF2-like_dom_sf"/>
</dbReference>
<keyword evidence="3" id="KW-1185">Reference proteome</keyword>
<proteinExistence type="predicted"/>
<organism evidence="2 3">
    <name type="scientific">Pontixanthobacter rizhaonensis</name>
    <dbReference type="NCBI Taxonomy" id="2730337"/>
    <lineage>
        <taxon>Bacteria</taxon>
        <taxon>Pseudomonadati</taxon>
        <taxon>Pseudomonadota</taxon>
        <taxon>Alphaproteobacteria</taxon>
        <taxon>Sphingomonadales</taxon>
        <taxon>Erythrobacteraceae</taxon>
        <taxon>Pontixanthobacter</taxon>
    </lineage>
</organism>
<accession>A0A848QL00</accession>
<dbReference type="PROSITE" id="PS51257">
    <property type="entry name" value="PROKAR_LIPOPROTEIN"/>
    <property type="match status" value="1"/>
</dbReference>
<reference evidence="2 3" key="1">
    <citation type="submission" date="2020-04" db="EMBL/GenBank/DDBJ databases">
        <authorList>
            <person name="Liu A."/>
        </authorList>
    </citation>
    <scope>NUCLEOTIDE SEQUENCE [LARGE SCALE GENOMIC DNA]</scope>
    <source>
        <strain evidence="2 3">RZ02</strain>
    </source>
</reference>
<feature type="signal peptide" evidence="1">
    <location>
        <begin position="1"/>
        <end position="17"/>
    </location>
</feature>
<keyword evidence="2" id="KW-0378">Hydrolase</keyword>
<dbReference type="RefSeq" id="WP_170009886.1">
    <property type="nucleotide sequence ID" value="NZ_JABCRE010000002.1"/>
</dbReference>
<dbReference type="PIRSF" id="PIRSF028288">
    <property type="entry name" value="UCP028288"/>
    <property type="match status" value="1"/>
</dbReference>
<dbReference type="EMBL" id="JABCRE010000002">
    <property type="protein sequence ID" value="NMW30865.1"/>
    <property type="molecule type" value="Genomic_DNA"/>
</dbReference>